<dbReference type="GeneID" id="82891405"/>
<protein>
    <recommendedName>
        <fullName evidence="3">Zinc-finger domain-containing protein</fullName>
    </recommendedName>
</protein>
<organism evidence="1 2">
    <name type="scientific">Alistipes ihumii AP11</name>
    <dbReference type="NCBI Taxonomy" id="1211813"/>
    <lineage>
        <taxon>Bacteria</taxon>
        <taxon>Pseudomonadati</taxon>
        <taxon>Bacteroidota</taxon>
        <taxon>Bacteroidia</taxon>
        <taxon>Bacteroidales</taxon>
        <taxon>Rikenellaceae</taxon>
        <taxon>Alistipes</taxon>
    </lineage>
</organism>
<sequence>MRISIEDYESRALDYVEGNLPADELPAFEAFLSEHPDLGREIRSMRGSVPVLPAEKWVYPDKKALLRGGIGVSVWLNRAGSFLGGMAAACLLIGVFVLVDRHDSSRDDALLARGIPAGQPDVGRRQESASALVSKEPVEADVTEQAVSQKPSVYVRVASASPVQVPPVPESAAMRAAFVHERIDPVLSGEMARACRERVAPADLKDRPIAETIRSVPVALGSPDPQPDMWRYDDSRSMPAASFRDGRASEETATGGMRVLTSILAPLDRIIPIRTYRTENESGVEIISLIRIGNKNPKNNP</sequence>
<gene>
    <name evidence="1" type="ORF">NQ491_06685</name>
</gene>
<proteinExistence type="predicted"/>
<dbReference type="RefSeq" id="WP_019246150.1">
    <property type="nucleotide sequence ID" value="NZ_CAPH01000013.1"/>
</dbReference>
<reference evidence="1" key="1">
    <citation type="journal article" date="2022" name="Cell">
        <title>Design, construction, and in vivo augmentation of a complex gut microbiome.</title>
        <authorList>
            <person name="Cheng A.G."/>
            <person name="Ho P.Y."/>
            <person name="Aranda-Diaz A."/>
            <person name="Jain S."/>
            <person name="Yu F.B."/>
            <person name="Meng X."/>
            <person name="Wang M."/>
            <person name="Iakiviak M."/>
            <person name="Nagashima K."/>
            <person name="Zhao A."/>
            <person name="Murugkar P."/>
            <person name="Patil A."/>
            <person name="Atabakhsh K."/>
            <person name="Weakley A."/>
            <person name="Yan J."/>
            <person name="Brumbaugh A.R."/>
            <person name="Higginbottom S."/>
            <person name="Dimas A."/>
            <person name="Shiver A.L."/>
            <person name="Deutschbauer A."/>
            <person name="Neff N."/>
            <person name="Sonnenburg J.L."/>
            <person name="Huang K.C."/>
            <person name="Fischbach M.A."/>
        </authorList>
    </citation>
    <scope>NUCLEOTIDE SEQUENCE</scope>
    <source>
        <strain evidence="1">AP11</strain>
    </source>
</reference>
<dbReference type="Proteomes" id="UP001059295">
    <property type="component" value="Chromosome"/>
</dbReference>
<accession>A0ABY5UY38</accession>
<evidence type="ECO:0000313" key="1">
    <source>
        <dbReference type="EMBL" id="UWN56354.1"/>
    </source>
</evidence>
<keyword evidence="2" id="KW-1185">Reference proteome</keyword>
<dbReference type="EMBL" id="CP102294">
    <property type="protein sequence ID" value="UWN56354.1"/>
    <property type="molecule type" value="Genomic_DNA"/>
</dbReference>
<name>A0ABY5UY38_9BACT</name>
<evidence type="ECO:0008006" key="3">
    <source>
        <dbReference type="Google" id="ProtNLM"/>
    </source>
</evidence>
<evidence type="ECO:0000313" key="2">
    <source>
        <dbReference type="Proteomes" id="UP001059295"/>
    </source>
</evidence>